<evidence type="ECO:0000313" key="1">
    <source>
        <dbReference type="EMBL" id="GLS14257.1"/>
    </source>
</evidence>
<dbReference type="RefSeq" id="WP_234265981.1">
    <property type="nucleotide sequence ID" value="NZ_BSPB01000010.1"/>
</dbReference>
<name>A0ABQ6C2X1_9BURK</name>
<protein>
    <submittedName>
        <fullName evidence="1">Uncharacterized protein</fullName>
    </submittedName>
</protein>
<accession>A0ABQ6C2X1</accession>
<comment type="caution">
    <text evidence="1">The sequence shown here is derived from an EMBL/GenBank/DDBJ whole genome shotgun (WGS) entry which is preliminary data.</text>
</comment>
<organism evidence="1 2">
    <name type="scientific">Hydrogenophaga electricum</name>
    <dbReference type="NCBI Taxonomy" id="1230953"/>
    <lineage>
        <taxon>Bacteria</taxon>
        <taxon>Pseudomonadati</taxon>
        <taxon>Pseudomonadota</taxon>
        <taxon>Betaproteobacteria</taxon>
        <taxon>Burkholderiales</taxon>
        <taxon>Comamonadaceae</taxon>
        <taxon>Hydrogenophaga</taxon>
    </lineage>
</organism>
<dbReference type="Proteomes" id="UP001156903">
    <property type="component" value="Unassembled WGS sequence"/>
</dbReference>
<reference evidence="2" key="1">
    <citation type="journal article" date="2019" name="Int. J. Syst. Evol. Microbiol.">
        <title>The Global Catalogue of Microorganisms (GCM) 10K type strain sequencing project: providing services to taxonomists for standard genome sequencing and annotation.</title>
        <authorList>
            <consortium name="The Broad Institute Genomics Platform"/>
            <consortium name="The Broad Institute Genome Sequencing Center for Infectious Disease"/>
            <person name="Wu L."/>
            <person name="Ma J."/>
        </authorList>
    </citation>
    <scope>NUCLEOTIDE SEQUENCE [LARGE SCALE GENOMIC DNA]</scope>
    <source>
        <strain evidence="2">NBRC 109341</strain>
    </source>
</reference>
<sequence>MNPWKPPVPTAAEETRPVVLAQADSGGWHAQAARWRGHDAARLPWSASVLDEFSWRMARHGLSVHRASMRGDRCYALAQLSAASDLPDDTLRLLATQLFRQFVTQRPGLPPMH</sequence>
<dbReference type="EMBL" id="BSPB01000010">
    <property type="protein sequence ID" value="GLS14257.1"/>
    <property type="molecule type" value="Genomic_DNA"/>
</dbReference>
<gene>
    <name evidence="1" type="ORF">GCM10007935_16880</name>
</gene>
<proteinExistence type="predicted"/>
<evidence type="ECO:0000313" key="2">
    <source>
        <dbReference type="Proteomes" id="UP001156903"/>
    </source>
</evidence>
<keyword evidence="2" id="KW-1185">Reference proteome</keyword>